<evidence type="ECO:0000313" key="3">
    <source>
        <dbReference type="Proteomes" id="UP000249393"/>
    </source>
</evidence>
<feature type="transmembrane region" description="Helical" evidence="1">
    <location>
        <begin position="23"/>
        <end position="46"/>
    </location>
</feature>
<dbReference type="AlphaFoldDB" id="A0A2W5WZ49"/>
<comment type="caution">
    <text evidence="2">The sequence shown here is derived from an EMBL/GenBank/DDBJ whole genome shotgun (WGS) entry which is preliminary data.</text>
</comment>
<gene>
    <name evidence="2" type="ORF">DI526_13385</name>
</gene>
<organism evidence="2 3">
    <name type="scientific">Caulobacter segnis</name>
    <dbReference type="NCBI Taxonomy" id="88688"/>
    <lineage>
        <taxon>Bacteria</taxon>
        <taxon>Pseudomonadati</taxon>
        <taxon>Pseudomonadota</taxon>
        <taxon>Alphaproteobacteria</taxon>
        <taxon>Caulobacterales</taxon>
        <taxon>Caulobacteraceae</taxon>
        <taxon>Caulobacter</taxon>
    </lineage>
</organism>
<evidence type="ECO:0000256" key="1">
    <source>
        <dbReference type="SAM" id="Phobius"/>
    </source>
</evidence>
<sequence length="1078" mass="111623">MAEPSTAATEKTLPRQAWGRARLVDLGLEAVSLSMLAFIATGLVVWSGRREISRELAIGWLRDHGVEAAVEIDDLDATGFSGRVRLGSRDSPVFSADRLEVAYDLSTPWTGEGFGIQTKAVRLVRPRILASVDKKGQVRFGALQPLIDEALKSPRKPNVPGPAILVEDARLDLVTPGGRVRVTGDASLDDGQLLRLDGRLAPLRYAVTDLAVRAKGATVSARKRGDRLTVEVSLAIDSLEAKDADLADASAKLSADLPYPDLAAMKASGPVEARLALAAGSGRARDAQGRDLAADWSVAGRFDGGLNAFSFLGQSRGAVRGDRLTAPSLEARTASLSLDAPRLTIDHRQARTTLRGAVRSSLTADQALAGGLALRGLKASVASANLGVGLESQAVAVKGPVTIDATAQRLANGGLALADARLQARGELDKGPSGLTLGLSGSAGGRSGISGPDAERLAALIPNPAYGKPLSGALRTFVVAAPRIGLDIKGGRTRATLDQGAKLSAPNGVVIAVQAPEGLLLDAGSEGVRGALQVSLAGGGLPTVKALAPQWRMAGGVLTSPLSLAIENFDLPPIQGVTGQVDGQARLAGGRFTLTASKCSPLTAKAYALGDNPVTDIKAKLCPTKGPLVLAGAGGWSAALKFEDGEGALAVAQAKLHGIKGEASFGGAGGFDRASVRVDQAAVTDAAPERRFNPILAKGQLALTGGVWGGTFQAATPTGASLGEIRLRHVVATGKGQADIDASKLLFAKDGLQPGDLSPLAGFAREAKGPASFTGVFAWDAKGAASRGRLVADRIDFTSPIGFVATLDGAIDFDSLAPLTTRPGQTLRIVRIDSLVPLTAVESVFRLSADALQLSKATFEAAKGRVSIEPTDVPLGVDKTISGVIVVEHLDLGELVAASSLAEKVKVQAVVDGRLPFTFGPEGLRFQQGKISAIQPGRLEISRAALSNVAASPADAPGAPPAPPAQVNAIQDFAYQAMENLAFDQLEAVVNSTDKGRLGILFHIKGQHDPKVPEKARVGILDLIRGRAFDKRIALPAKTPVDLTLDTSLNFDELLAAWRRSFADEPATTPPRSGPVQP</sequence>
<dbReference type="RefSeq" id="WP_304278788.1">
    <property type="nucleotide sequence ID" value="NZ_QFQZ01000041.1"/>
</dbReference>
<keyword evidence="1" id="KW-0812">Transmembrane</keyword>
<dbReference type="EMBL" id="QFQZ01000041">
    <property type="protein sequence ID" value="PZR33444.1"/>
    <property type="molecule type" value="Genomic_DNA"/>
</dbReference>
<reference evidence="2 3" key="1">
    <citation type="submission" date="2017-08" db="EMBL/GenBank/DDBJ databases">
        <title>Infants hospitalized years apart are colonized by the same room-sourced microbial strains.</title>
        <authorList>
            <person name="Brooks B."/>
            <person name="Olm M.R."/>
            <person name="Firek B.A."/>
            <person name="Baker R."/>
            <person name="Thomas B.C."/>
            <person name="Morowitz M.J."/>
            <person name="Banfield J.F."/>
        </authorList>
    </citation>
    <scope>NUCLEOTIDE SEQUENCE [LARGE SCALE GENOMIC DNA]</scope>
    <source>
        <strain evidence="2">S2_003_000_R2_4</strain>
    </source>
</reference>
<dbReference type="InterPro" id="IPR021730">
    <property type="entry name" value="YdbH"/>
</dbReference>
<keyword evidence="1" id="KW-1133">Transmembrane helix</keyword>
<proteinExistence type="predicted"/>
<evidence type="ECO:0000313" key="2">
    <source>
        <dbReference type="EMBL" id="PZR33444.1"/>
    </source>
</evidence>
<name>A0A2W5WZ49_9CAUL</name>
<dbReference type="Pfam" id="PF11739">
    <property type="entry name" value="YdbH-like"/>
    <property type="match status" value="1"/>
</dbReference>
<dbReference type="Proteomes" id="UP000249393">
    <property type="component" value="Unassembled WGS sequence"/>
</dbReference>
<accession>A0A2W5WZ49</accession>
<keyword evidence="1" id="KW-0472">Membrane</keyword>
<protein>
    <submittedName>
        <fullName evidence="2">Uncharacterized protein</fullName>
    </submittedName>
</protein>